<gene>
    <name evidence="1" type="ORF">GMO_17760</name>
</gene>
<evidence type="ECO:0000313" key="1">
    <source>
        <dbReference type="EMBL" id="EHH68009.1"/>
    </source>
</evidence>
<accession>G6XK47</accession>
<comment type="caution">
    <text evidence="1">The sequence shown here is derived from an EMBL/GenBank/DDBJ whole genome shotgun (WGS) entry which is preliminary data.</text>
</comment>
<dbReference type="RefSeq" id="WP_008851923.1">
    <property type="nucleotide sequence ID" value="NZ_AGQV01000005.1"/>
</dbReference>
<dbReference type="PATRIC" id="fig|1088869.3.peg.1771"/>
<sequence length="83" mass="9078">MGEIEMGLRHAAKGYVLGVVGNHWFNCWGLGKRLVAGEARDITRDAPENVSVFLSTEHGTKGECQYDWLDACSPNSRGQTILG</sequence>
<dbReference type="eggNOG" id="COG5659">
    <property type="taxonomic scope" value="Bacteria"/>
</dbReference>
<proteinExistence type="predicted"/>
<dbReference type="STRING" id="1088869.GMO_17760"/>
<dbReference type="Proteomes" id="UP000004949">
    <property type="component" value="Unassembled WGS sequence"/>
</dbReference>
<evidence type="ECO:0000313" key="2">
    <source>
        <dbReference type="Proteomes" id="UP000004949"/>
    </source>
</evidence>
<name>G6XK47_9PROT</name>
<dbReference type="OrthoDB" id="583339at2"/>
<reference evidence="1 2" key="1">
    <citation type="submission" date="2011-10" db="EMBL/GenBank/DDBJ databases">
        <title>Genome sequence of Gluconobacter morbifer G707, isolated from Drosophila gut.</title>
        <authorList>
            <person name="Lee W.-J."/>
            <person name="Kim E.-K."/>
        </authorList>
    </citation>
    <scope>NUCLEOTIDE SEQUENCE [LARGE SCALE GENOMIC DNA]</scope>
    <source>
        <strain evidence="1 2">G707</strain>
    </source>
</reference>
<keyword evidence="2" id="KW-1185">Reference proteome</keyword>
<organism evidence="1 2">
    <name type="scientific">Gluconobacter morbifer G707</name>
    <dbReference type="NCBI Taxonomy" id="1088869"/>
    <lineage>
        <taxon>Bacteria</taxon>
        <taxon>Pseudomonadati</taxon>
        <taxon>Pseudomonadota</taxon>
        <taxon>Alphaproteobacteria</taxon>
        <taxon>Acetobacterales</taxon>
        <taxon>Acetobacteraceae</taxon>
        <taxon>Gluconobacter</taxon>
    </lineage>
</organism>
<dbReference type="AlphaFoldDB" id="G6XK47"/>
<dbReference type="EMBL" id="AGQV01000005">
    <property type="protein sequence ID" value="EHH68009.1"/>
    <property type="molecule type" value="Genomic_DNA"/>
</dbReference>
<protein>
    <submittedName>
        <fullName evidence="1">Transposase</fullName>
    </submittedName>
</protein>